<name>A0A2U3QEC8_9BACT</name>
<dbReference type="Proteomes" id="UP000245125">
    <property type="component" value="Unassembled WGS sequence"/>
</dbReference>
<sequence>MEVLKSKQNFIRAKTLRAKHIVIDGKSVIQTAGTVVAIPLVNWQEIVEAAGGIGNLEFEGIPDEAAYEVQATERYRAAAHPIELRLYEAGSIVSFTREQAIEYMLSAGRVTPVDKSVPDLSLFCRLRYRLDRSTPGGKSPEQQRKEKALHEGFEAYQQSLKERLSWIKGR</sequence>
<proteinExistence type="predicted"/>
<dbReference type="EMBL" id="OUUY01000010">
    <property type="protein sequence ID" value="SPP99679.1"/>
    <property type="molecule type" value="Genomic_DNA"/>
</dbReference>
<reference evidence="2" key="1">
    <citation type="submission" date="2018-03" db="EMBL/GenBank/DDBJ databases">
        <authorList>
            <person name="Zecchin S."/>
        </authorList>
    </citation>
    <scope>NUCLEOTIDE SEQUENCE [LARGE SCALE GENOMIC DNA]</scope>
</reference>
<evidence type="ECO:0000313" key="2">
    <source>
        <dbReference type="Proteomes" id="UP000245125"/>
    </source>
</evidence>
<keyword evidence="2" id="KW-1185">Reference proteome</keyword>
<gene>
    <name evidence="1" type="ORF">NBG4_1070003</name>
</gene>
<evidence type="ECO:0000313" key="1">
    <source>
        <dbReference type="EMBL" id="SPP99679.1"/>
    </source>
</evidence>
<dbReference type="AlphaFoldDB" id="A0A2U3QEC8"/>
<organism evidence="1 2">
    <name type="scientific">Candidatus Sulfobium mesophilum</name>
    <dbReference type="NCBI Taxonomy" id="2016548"/>
    <lineage>
        <taxon>Bacteria</taxon>
        <taxon>Pseudomonadati</taxon>
        <taxon>Nitrospirota</taxon>
        <taxon>Nitrospiria</taxon>
        <taxon>Nitrospirales</taxon>
        <taxon>Nitrospiraceae</taxon>
        <taxon>Candidatus Sulfobium</taxon>
    </lineage>
</organism>
<accession>A0A2U3QEC8</accession>
<protein>
    <submittedName>
        <fullName evidence="1">Uncharacterized protein</fullName>
    </submittedName>
</protein>